<evidence type="ECO:0000256" key="1">
    <source>
        <dbReference type="SAM" id="MobiDB-lite"/>
    </source>
</evidence>
<dbReference type="GO" id="GO:0042302">
    <property type="term" value="F:structural constituent of cuticle"/>
    <property type="evidence" value="ECO:0007669"/>
    <property type="project" value="UniProtKB-UniRule"/>
</dbReference>
<dbReference type="Proteomes" id="UP000466442">
    <property type="component" value="Linkage Group LG9"/>
</dbReference>
<gene>
    <name evidence="3" type="ORF">GE061_019820</name>
</gene>
<reference evidence="3" key="1">
    <citation type="journal article" date="2021" name="Mol. Ecol. Resour.">
        <title>Apolygus lucorum genome provides insights into omnivorousness and mesophyll feeding.</title>
        <authorList>
            <person name="Liu Y."/>
            <person name="Liu H."/>
            <person name="Wang H."/>
            <person name="Huang T."/>
            <person name="Liu B."/>
            <person name="Yang B."/>
            <person name="Yin L."/>
            <person name="Li B."/>
            <person name="Zhang Y."/>
            <person name="Zhang S."/>
            <person name="Jiang F."/>
            <person name="Zhang X."/>
            <person name="Ren Y."/>
            <person name="Wang B."/>
            <person name="Wang S."/>
            <person name="Lu Y."/>
            <person name="Wu K."/>
            <person name="Fan W."/>
            <person name="Wang G."/>
        </authorList>
    </citation>
    <scope>NUCLEOTIDE SEQUENCE</scope>
    <source>
        <strain evidence="3">12Hb</strain>
    </source>
</reference>
<protein>
    <submittedName>
        <fullName evidence="3">Uncharacterized protein</fullName>
    </submittedName>
</protein>
<dbReference type="PANTHER" id="PTHR12236">
    <property type="entry name" value="STRUCTURAL CONTITUENT OF CUTICLE"/>
    <property type="match status" value="1"/>
</dbReference>
<dbReference type="PROSITE" id="PS00233">
    <property type="entry name" value="CHIT_BIND_RR_1"/>
    <property type="match status" value="1"/>
</dbReference>
<feature type="region of interest" description="Disordered" evidence="1">
    <location>
        <begin position="161"/>
        <end position="203"/>
    </location>
</feature>
<sequence length="315" mass="36543">MHWRVGAVIFFLIGTIGPIKFVRSHPQGGDYQSPEEAEEERRYREALEKQSREEGDGPYHYDEDSSTTIYYGHPERKEDQYDRRFVSAEELQSTQQHVDLPAAEPLPNNDIGAGNLKYYNDFEKGYADYGYSAEQDLRAVSPQPTPVANEADHNDLVLLQQQQQHQQHQQQQHQQHQQQQHQQHQQQQHQQQQFDGGHNDYHPQSVVEHYESSVENKDQYDDGAYDYVKNHKADEYVSHPKYSFKYGVEDHHTGDMKSAKEERDGDVVRGEYSLVEPDGSIRTVKYTADDKNGFNAVVHVHHGAKFTDIKELGDY</sequence>
<proteinExistence type="predicted"/>
<dbReference type="AlphaFoldDB" id="A0A6A4JV89"/>
<dbReference type="PANTHER" id="PTHR12236:SF95">
    <property type="entry name" value="CUTICULAR PROTEIN 76BD, ISOFORM C-RELATED"/>
    <property type="match status" value="1"/>
</dbReference>
<dbReference type="InterPro" id="IPR000618">
    <property type="entry name" value="Insect_cuticle"/>
</dbReference>
<evidence type="ECO:0000313" key="4">
    <source>
        <dbReference type="Proteomes" id="UP000466442"/>
    </source>
</evidence>
<dbReference type="Pfam" id="PF00379">
    <property type="entry name" value="Chitin_bind_4"/>
    <property type="match status" value="1"/>
</dbReference>
<dbReference type="InterPro" id="IPR051217">
    <property type="entry name" value="Insect_Cuticle_Struc_Prot"/>
</dbReference>
<feature type="compositionally biased region" description="Low complexity" evidence="1">
    <location>
        <begin position="161"/>
        <end position="193"/>
    </location>
</feature>
<dbReference type="PROSITE" id="PS51155">
    <property type="entry name" value="CHIT_BIND_RR_2"/>
    <property type="match status" value="1"/>
</dbReference>
<dbReference type="OrthoDB" id="6510765at2759"/>
<feature type="region of interest" description="Disordered" evidence="1">
    <location>
        <begin position="23"/>
        <end position="75"/>
    </location>
</feature>
<comment type="caution">
    <text evidence="3">The sequence shown here is derived from an EMBL/GenBank/DDBJ whole genome shotgun (WGS) entry which is preliminary data.</text>
</comment>
<dbReference type="PRINTS" id="PR00947">
    <property type="entry name" value="CUTICLE"/>
</dbReference>
<keyword evidence="2" id="KW-0732">Signal</keyword>
<name>A0A6A4JV89_APOLU</name>
<evidence type="ECO:0000313" key="3">
    <source>
        <dbReference type="EMBL" id="KAF6205647.1"/>
    </source>
</evidence>
<dbReference type="EMBL" id="WIXP02000009">
    <property type="protein sequence ID" value="KAF6205647.1"/>
    <property type="molecule type" value="Genomic_DNA"/>
</dbReference>
<organism evidence="3 4">
    <name type="scientific">Apolygus lucorum</name>
    <name type="common">Small green plant bug</name>
    <name type="synonym">Lygocoris lucorum</name>
    <dbReference type="NCBI Taxonomy" id="248454"/>
    <lineage>
        <taxon>Eukaryota</taxon>
        <taxon>Metazoa</taxon>
        <taxon>Ecdysozoa</taxon>
        <taxon>Arthropoda</taxon>
        <taxon>Hexapoda</taxon>
        <taxon>Insecta</taxon>
        <taxon>Pterygota</taxon>
        <taxon>Neoptera</taxon>
        <taxon>Paraneoptera</taxon>
        <taxon>Hemiptera</taxon>
        <taxon>Heteroptera</taxon>
        <taxon>Panheteroptera</taxon>
        <taxon>Cimicomorpha</taxon>
        <taxon>Miridae</taxon>
        <taxon>Mirini</taxon>
        <taxon>Apolygus</taxon>
    </lineage>
</organism>
<accession>A0A6A4JV89</accession>
<feature type="compositionally biased region" description="Basic and acidic residues" evidence="1">
    <location>
        <begin position="39"/>
        <end position="63"/>
    </location>
</feature>
<dbReference type="GO" id="GO:0031012">
    <property type="term" value="C:extracellular matrix"/>
    <property type="evidence" value="ECO:0007669"/>
    <property type="project" value="TreeGrafter"/>
</dbReference>
<dbReference type="InterPro" id="IPR031311">
    <property type="entry name" value="CHIT_BIND_RR_consensus"/>
</dbReference>
<feature type="chain" id="PRO_5044005909" evidence="2">
    <location>
        <begin position="25"/>
        <end position="315"/>
    </location>
</feature>
<keyword evidence="4" id="KW-1185">Reference proteome</keyword>
<feature type="region of interest" description="Disordered" evidence="1">
    <location>
        <begin position="90"/>
        <end position="110"/>
    </location>
</feature>
<feature type="signal peptide" evidence="2">
    <location>
        <begin position="1"/>
        <end position="24"/>
    </location>
</feature>
<evidence type="ECO:0000256" key="2">
    <source>
        <dbReference type="SAM" id="SignalP"/>
    </source>
</evidence>
<dbReference type="GO" id="GO:0005615">
    <property type="term" value="C:extracellular space"/>
    <property type="evidence" value="ECO:0007669"/>
    <property type="project" value="TreeGrafter"/>
</dbReference>